<protein>
    <submittedName>
        <fullName evidence="8">Heat stress transcription factor B-2b-like</fullName>
    </submittedName>
</protein>
<dbReference type="Proteomes" id="UP000694864">
    <property type="component" value="Chromosome 12"/>
</dbReference>
<dbReference type="Gene3D" id="1.10.10.10">
    <property type="entry name" value="Winged helix-like DNA-binding domain superfamily/Winged helix DNA-binding domain"/>
    <property type="match status" value="1"/>
</dbReference>
<dbReference type="SMART" id="SM00415">
    <property type="entry name" value="HSF"/>
    <property type="match status" value="1"/>
</dbReference>
<dbReference type="PRINTS" id="PR00056">
    <property type="entry name" value="HSFDOMAIN"/>
</dbReference>
<keyword evidence="7" id="KW-1185">Reference proteome</keyword>
<dbReference type="PANTHER" id="PTHR10015">
    <property type="entry name" value="HEAT SHOCK TRANSCRIPTION FACTOR"/>
    <property type="match status" value="1"/>
</dbReference>
<dbReference type="RefSeq" id="XP_010447430.1">
    <property type="nucleotide sequence ID" value="XM_010449128.2"/>
</dbReference>
<evidence type="ECO:0000256" key="5">
    <source>
        <dbReference type="RuleBase" id="RU004020"/>
    </source>
</evidence>
<dbReference type="GeneID" id="104730056"/>
<organism evidence="7 8">
    <name type="scientific">Camelina sativa</name>
    <name type="common">False flax</name>
    <name type="synonym">Myagrum sativum</name>
    <dbReference type="NCBI Taxonomy" id="90675"/>
    <lineage>
        <taxon>Eukaryota</taxon>
        <taxon>Viridiplantae</taxon>
        <taxon>Streptophyta</taxon>
        <taxon>Embryophyta</taxon>
        <taxon>Tracheophyta</taxon>
        <taxon>Spermatophyta</taxon>
        <taxon>Magnoliopsida</taxon>
        <taxon>eudicotyledons</taxon>
        <taxon>Gunneridae</taxon>
        <taxon>Pentapetalae</taxon>
        <taxon>rosids</taxon>
        <taxon>malvids</taxon>
        <taxon>Brassicales</taxon>
        <taxon>Brassicaceae</taxon>
        <taxon>Camelineae</taxon>
        <taxon>Camelina</taxon>
    </lineage>
</organism>
<dbReference type="InterPro" id="IPR036388">
    <property type="entry name" value="WH-like_DNA-bd_sf"/>
</dbReference>
<evidence type="ECO:0000256" key="3">
    <source>
        <dbReference type="ARBA" id="ARBA00023125"/>
    </source>
</evidence>
<keyword evidence="3" id="KW-0238">DNA-binding</keyword>
<evidence type="ECO:0000313" key="8">
    <source>
        <dbReference type="RefSeq" id="XP_010447430.1"/>
    </source>
</evidence>
<reference evidence="7" key="1">
    <citation type="journal article" date="2014" name="Nat. Commun.">
        <title>The emerging biofuel crop Camelina sativa retains a highly undifferentiated hexaploid genome structure.</title>
        <authorList>
            <person name="Kagale S."/>
            <person name="Koh C."/>
            <person name="Nixon J."/>
            <person name="Bollina V."/>
            <person name="Clarke W.E."/>
            <person name="Tuteja R."/>
            <person name="Spillane C."/>
            <person name="Robinson S.J."/>
            <person name="Links M.G."/>
            <person name="Clarke C."/>
            <person name="Higgins E.E."/>
            <person name="Huebert T."/>
            <person name="Sharpe A.G."/>
            <person name="Parkin I.A."/>
        </authorList>
    </citation>
    <scope>NUCLEOTIDE SEQUENCE [LARGE SCALE GENOMIC DNA]</scope>
    <source>
        <strain evidence="7">cv. DH55</strain>
    </source>
</reference>
<comment type="subcellular location">
    <subcellularLocation>
        <location evidence="1">Nucleus</location>
    </subcellularLocation>
</comment>
<dbReference type="InterPro" id="IPR036390">
    <property type="entry name" value="WH_DNA-bd_sf"/>
</dbReference>
<keyword evidence="4" id="KW-0539">Nucleus</keyword>
<evidence type="ECO:0000259" key="6">
    <source>
        <dbReference type="SMART" id="SM00415"/>
    </source>
</evidence>
<reference evidence="8" key="2">
    <citation type="submission" date="2025-08" db="UniProtKB">
        <authorList>
            <consortium name="RefSeq"/>
        </authorList>
    </citation>
    <scope>IDENTIFICATION</scope>
    <source>
        <tissue evidence="8">Leaf</tissue>
    </source>
</reference>
<keyword evidence="2" id="KW-0346">Stress response</keyword>
<dbReference type="InterPro" id="IPR000232">
    <property type="entry name" value="HSF_DNA-bd"/>
</dbReference>
<dbReference type="SUPFAM" id="SSF46785">
    <property type="entry name" value="Winged helix' DNA-binding domain"/>
    <property type="match status" value="1"/>
</dbReference>
<proteinExistence type="inferred from homology"/>
<dbReference type="PANTHER" id="PTHR10015:SF427">
    <property type="entry name" value="HEAT SHOCK FACTOR PROTEIN"/>
    <property type="match status" value="1"/>
</dbReference>
<evidence type="ECO:0000256" key="1">
    <source>
        <dbReference type="ARBA" id="ARBA00004123"/>
    </source>
</evidence>
<dbReference type="Pfam" id="PF00447">
    <property type="entry name" value="HSF_DNA-bind"/>
    <property type="match status" value="1"/>
</dbReference>
<feature type="domain" description="HSF-type DNA-binding" evidence="6">
    <location>
        <begin position="19"/>
        <end position="115"/>
    </location>
</feature>
<evidence type="ECO:0000313" key="7">
    <source>
        <dbReference type="Proteomes" id="UP000694864"/>
    </source>
</evidence>
<evidence type="ECO:0000256" key="4">
    <source>
        <dbReference type="ARBA" id="ARBA00023242"/>
    </source>
</evidence>
<accession>A0ABM0UWM9</accession>
<evidence type="ECO:0000256" key="2">
    <source>
        <dbReference type="ARBA" id="ARBA00023016"/>
    </source>
</evidence>
<sequence length="230" mass="26044">MGNNGYAFEHPPLKKLGPRRRYFPCELYKIVNDPKTNSVISWGEEGKSFIIWDPQEFSRDVLFKALYLLSFSLFETRLKSFGFRRVESESAAHFEYANDDFVRGEPKRALEIQKRYMQPFGPASPAYKPILIEPAALEALMSKPPSVSLLPPGTLGPMPSLQDPVALKAYFNDAWYRVVAMPKDPLSAREKELAASLMHGLKDEIMRRRASVMEALANASGPSRERDTTL</sequence>
<comment type="similarity">
    <text evidence="5">Belongs to the HSF family.</text>
</comment>
<gene>
    <name evidence="8" type="primary">LOC104730056</name>
</gene>
<name>A0ABM0UWM9_CAMSA</name>